<dbReference type="AlphaFoldDB" id="A0A372JCU3"/>
<protein>
    <recommendedName>
        <fullName evidence="3">Ava_C0101 and related proteins</fullName>
    </recommendedName>
</protein>
<sequence>MSTAPPELPYDEWADTKDTLHLWTQIVGKIQLASVPPRNHWWHVTLRVDEHGYSTQRLVHDGVHFRISFDLVQHRLVVRTRGREEAIPLRDGVSVSAFYYELEALLRELGIRVEIKAVPFGVPITTPFADDTEHASYDRSAVERFRDALVWADDVFSEFQSWFCGKASPVQLFWHSFDLATARYSGRPAPPMQGVDGVTAEAYSHEVISCGWWAGDSAYPRSAFYSYTHPEPDDLTEQALVPVEASWEPTGPTHQARLPYDVVRTAEDPRGTLLDFLQSAYAAGARTAAWPYDEFHSSFCPPRGRVVGV</sequence>
<dbReference type="Proteomes" id="UP000261811">
    <property type="component" value="Unassembled WGS sequence"/>
</dbReference>
<accession>A0A372JCU3</accession>
<evidence type="ECO:0000313" key="2">
    <source>
        <dbReference type="Proteomes" id="UP000261811"/>
    </source>
</evidence>
<dbReference type="EMBL" id="QURH01000915">
    <property type="protein sequence ID" value="RFU37825.1"/>
    <property type="molecule type" value="Genomic_DNA"/>
</dbReference>
<gene>
    <name evidence="1" type="ORF">DZF91_30860</name>
</gene>
<dbReference type="InterPro" id="IPR046038">
    <property type="entry name" value="DUF5996"/>
</dbReference>
<keyword evidence="2" id="KW-1185">Reference proteome</keyword>
<organism evidence="1 2">
    <name type="scientific">Actinomadura logoneensis</name>
    <dbReference type="NCBI Taxonomy" id="2293572"/>
    <lineage>
        <taxon>Bacteria</taxon>
        <taxon>Bacillati</taxon>
        <taxon>Actinomycetota</taxon>
        <taxon>Actinomycetes</taxon>
        <taxon>Streptosporangiales</taxon>
        <taxon>Thermomonosporaceae</taxon>
        <taxon>Actinomadura</taxon>
    </lineage>
</organism>
<dbReference type="Pfam" id="PF19459">
    <property type="entry name" value="DUF5996"/>
    <property type="match status" value="1"/>
</dbReference>
<comment type="caution">
    <text evidence="1">The sequence shown here is derived from an EMBL/GenBank/DDBJ whole genome shotgun (WGS) entry which is preliminary data.</text>
</comment>
<name>A0A372JCU3_9ACTN</name>
<dbReference type="OrthoDB" id="9800945at2"/>
<evidence type="ECO:0000313" key="1">
    <source>
        <dbReference type="EMBL" id="RFU37825.1"/>
    </source>
</evidence>
<reference evidence="1 2" key="1">
    <citation type="submission" date="2018-08" db="EMBL/GenBank/DDBJ databases">
        <title>Actinomadura jelena sp. nov., a novel Actinomycete isolated from soil in Chad.</title>
        <authorList>
            <person name="Shi L."/>
        </authorList>
    </citation>
    <scope>NUCLEOTIDE SEQUENCE [LARGE SCALE GENOMIC DNA]</scope>
    <source>
        <strain evidence="1 2">NEAU-G17</strain>
    </source>
</reference>
<evidence type="ECO:0008006" key="3">
    <source>
        <dbReference type="Google" id="ProtNLM"/>
    </source>
</evidence>
<dbReference type="RefSeq" id="WP_117360602.1">
    <property type="nucleotide sequence ID" value="NZ_QURH01000915.1"/>
</dbReference>
<proteinExistence type="predicted"/>